<feature type="chain" id="PRO_5035465067" evidence="1">
    <location>
        <begin position="19"/>
        <end position="179"/>
    </location>
</feature>
<accession>A0A8K0G1K7</accession>
<gene>
    <name evidence="2" type="ORF">ILUMI_23737</name>
</gene>
<evidence type="ECO:0000313" key="3">
    <source>
        <dbReference type="Proteomes" id="UP000801492"/>
    </source>
</evidence>
<comment type="caution">
    <text evidence="2">The sequence shown here is derived from an EMBL/GenBank/DDBJ whole genome shotgun (WGS) entry which is preliminary data.</text>
</comment>
<feature type="signal peptide" evidence="1">
    <location>
        <begin position="1"/>
        <end position="18"/>
    </location>
</feature>
<protein>
    <submittedName>
        <fullName evidence="2">Uncharacterized protein</fullName>
    </submittedName>
</protein>
<evidence type="ECO:0000313" key="2">
    <source>
        <dbReference type="EMBL" id="KAF2882418.1"/>
    </source>
</evidence>
<organism evidence="2 3">
    <name type="scientific">Ignelater luminosus</name>
    <name type="common">Cucubano</name>
    <name type="synonym">Pyrophorus luminosus</name>
    <dbReference type="NCBI Taxonomy" id="2038154"/>
    <lineage>
        <taxon>Eukaryota</taxon>
        <taxon>Metazoa</taxon>
        <taxon>Ecdysozoa</taxon>
        <taxon>Arthropoda</taxon>
        <taxon>Hexapoda</taxon>
        <taxon>Insecta</taxon>
        <taxon>Pterygota</taxon>
        <taxon>Neoptera</taxon>
        <taxon>Endopterygota</taxon>
        <taxon>Coleoptera</taxon>
        <taxon>Polyphaga</taxon>
        <taxon>Elateriformia</taxon>
        <taxon>Elateroidea</taxon>
        <taxon>Elateridae</taxon>
        <taxon>Agrypninae</taxon>
        <taxon>Pyrophorini</taxon>
        <taxon>Ignelater</taxon>
    </lineage>
</organism>
<sequence>MFKELLVFILTVVAVSFCQDPYIMSPTQNPSGAVPQWGWGGNRYGIGGYWAWGPTGWTWQYPRGWWGINNYWRNNYWNRYYSTQAPGNDKRLLRWHITMLKETLCILSLIIISTAYPTGSNLEIQNQPELMKDAQTVYRVYYGGNYGYNNQWGDKLGWKHQLPHYGLPLGWNRPLGWRG</sequence>
<dbReference type="EMBL" id="VTPC01090618">
    <property type="protein sequence ID" value="KAF2882418.1"/>
    <property type="molecule type" value="Genomic_DNA"/>
</dbReference>
<keyword evidence="3" id="KW-1185">Reference proteome</keyword>
<evidence type="ECO:0000256" key="1">
    <source>
        <dbReference type="SAM" id="SignalP"/>
    </source>
</evidence>
<dbReference type="Proteomes" id="UP000801492">
    <property type="component" value="Unassembled WGS sequence"/>
</dbReference>
<name>A0A8K0G1K7_IGNLU</name>
<keyword evidence="1" id="KW-0732">Signal</keyword>
<dbReference type="AlphaFoldDB" id="A0A8K0G1K7"/>
<reference evidence="2" key="1">
    <citation type="submission" date="2019-08" db="EMBL/GenBank/DDBJ databases">
        <title>The genome of the North American firefly Photinus pyralis.</title>
        <authorList>
            <consortium name="Photinus pyralis genome working group"/>
            <person name="Fallon T.R."/>
            <person name="Sander Lower S.E."/>
            <person name="Weng J.-K."/>
        </authorList>
    </citation>
    <scope>NUCLEOTIDE SEQUENCE</scope>
    <source>
        <strain evidence="2">TRF0915ILg1</strain>
        <tissue evidence="2">Whole body</tissue>
    </source>
</reference>
<proteinExistence type="predicted"/>